<dbReference type="GO" id="GO:0009523">
    <property type="term" value="C:photosystem II"/>
    <property type="evidence" value="ECO:0007669"/>
    <property type="project" value="UniProtKB-KW"/>
</dbReference>
<evidence type="ECO:0000259" key="4">
    <source>
        <dbReference type="Pfam" id="PF19408"/>
    </source>
</evidence>
<evidence type="ECO:0000256" key="1">
    <source>
        <dbReference type="ARBA" id="ARBA00022531"/>
    </source>
</evidence>
<keyword evidence="1" id="KW-0602">Photosynthesis</keyword>
<organism evidence="5 6">
    <name type="scientific">Cyclobacterium xiamenense</name>
    <dbReference type="NCBI Taxonomy" id="1297121"/>
    <lineage>
        <taxon>Bacteria</taxon>
        <taxon>Pseudomonadati</taxon>
        <taxon>Bacteroidota</taxon>
        <taxon>Cytophagia</taxon>
        <taxon>Cytophagales</taxon>
        <taxon>Cyclobacteriaceae</taxon>
        <taxon>Cyclobacterium</taxon>
    </lineage>
</organism>
<gene>
    <name evidence="5" type="ORF">SAMN05192553_102587</name>
</gene>
<feature type="domain" description="Photosynthesis system II assembly factor Ycf48/Hcf136-like" evidence="3">
    <location>
        <begin position="392"/>
        <end position="518"/>
    </location>
</feature>
<keyword evidence="2" id="KW-0604">Photosystem II</keyword>
<keyword evidence="6" id="KW-1185">Reference proteome</keyword>
<dbReference type="EMBL" id="FNZH01000002">
    <property type="protein sequence ID" value="SEJ14054.1"/>
    <property type="molecule type" value="Genomic_DNA"/>
</dbReference>
<evidence type="ECO:0000313" key="6">
    <source>
        <dbReference type="Proteomes" id="UP000199403"/>
    </source>
</evidence>
<dbReference type="Pfam" id="PF19408">
    <property type="entry name" value="PKD_6"/>
    <property type="match status" value="3"/>
</dbReference>
<protein>
    <submittedName>
        <fullName evidence="5">Por secretion system C-terminal sorting domain-containing protein</fullName>
    </submittedName>
</protein>
<evidence type="ECO:0000313" key="5">
    <source>
        <dbReference type="EMBL" id="SEJ14054.1"/>
    </source>
</evidence>
<evidence type="ECO:0000259" key="3">
    <source>
        <dbReference type="Pfam" id="PF14870"/>
    </source>
</evidence>
<dbReference type="InterPro" id="IPR026444">
    <property type="entry name" value="Secre_tail"/>
</dbReference>
<dbReference type="InterPro" id="IPR015943">
    <property type="entry name" value="WD40/YVTN_repeat-like_dom_sf"/>
</dbReference>
<dbReference type="InterPro" id="IPR028203">
    <property type="entry name" value="PSII_CF48-like_dom"/>
</dbReference>
<dbReference type="STRING" id="1416801.SAMN05192553_102587"/>
<dbReference type="SUPFAM" id="SSF110296">
    <property type="entry name" value="Oligoxyloglucan reducing end-specific cellobiohydrolase"/>
    <property type="match status" value="3"/>
</dbReference>
<sequence>MKRALFLVLVLLLLVQEGFGQSWRRVGHWGNDYTAIQWVNENVGYIAGENIFLKSIDGGLSWVELKSPTSGALLDLAFFDEQKGLALGEDGTIYRTQNAGVDWSSYSHGLGQVYHGLHFISEQLVLAVGTGGSIIRSENGGLSWADVPVSSHADIHGLTFANDTLGFAVTADSEILKTVNSGVNWVTIPSGFQAPLNGVYFTSDSVGYAVGNLGTIIKTQDGGNHWQFINSGIDTDLREVTFNPAFPQIGVINGDNGTILRTDNGGLTFLASNSRTQQNLMKLAFRPDTNNVLGVGSSGTLITSNNSGITWAVRLTGRSTDFTAVQFITDIRGFLTGEQGLILLTGNGGNSFVDRSRPISLPFNALYFVSAVAGFVAGNNGNIISTTNSGGNWTTLNPGTNRNVNGLHFFDFNRGFAVGERGLIAKTENRGINWEIIPSGAGDVSFSDIVFFDENMGLIVGDQGQLLRSDNGGANWSRVVPGTTADFRALTLLDDTRAILVGDGGTVFKTKDRGISWQRLQTGFDVAFSDVEFLDESVGFITGEEGIILRTFDAGETWEKLPTNTYQDFTGLSFGDLNVGYAVGENGIFYQYTCQVPQDIATIFGEDDICLSQQIYTIQDLEEEGTRYEWRVDGGTILEGQGTTRVVVRWDRPGRNAVMVRGQNKCGNGNTRALEVVVSDQPRQTTSIQGEGVVCVNTLEEYFVDSIPGTQYFWSATGGVVRAGQGTAHITLEWTNLDEQSVSVSTTNPCGQGPSTEKLIRVITIPDQPAAIEGPNRVGFQEADYEVPAEQDINYQWSVGSGGEIISGQGSPLVRIRWEGEGDHELEVTPMNACNQGPSQVLSVNVNLITSLPEREDDARLRVYPSPSFGDLYVHLEGLPSLSSLEVINAMGQKIREIPTREGQSVYPITGLPKGMHLLVFRTRTATYQRKIVVF</sequence>
<dbReference type="PANTHER" id="PTHR47199">
    <property type="entry name" value="PHOTOSYSTEM II STABILITY/ASSEMBLY FACTOR HCF136, CHLOROPLASTIC"/>
    <property type="match status" value="1"/>
</dbReference>
<dbReference type="InterPro" id="IPR045829">
    <property type="entry name" value="PKD_6"/>
</dbReference>
<name>A0A1H6WFQ6_9BACT</name>
<dbReference type="PANTHER" id="PTHR47199:SF2">
    <property type="entry name" value="PHOTOSYSTEM II STABILITY_ASSEMBLY FACTOR HCF136, CHLOROPLASTIC"/>
    <property type="match status" value="1"/>
</dbReference>
<dbReference type="GO" id="GO:0015979">
    <property type="term" value="P:photosynthesis"/>
    <property type="evidence" value="ECO:0007669"/>
    <property type="project" value="UniProtKB-KW"/>
</dbReference>
<dbReference type="Gene3D" id="2.130.10.10">
    <property type="entry name" value="YVTN repeat-like/Quinoprotein amine dehydrogenase"/>
    <property type="match status" value="4"/>
</dbReference>
<reference evidence="6" key="1">
    <citation type="submission" date="2016-10" db="EMBL/GenBank/DDBJ databases">
        <authorList>
            <person name="Varghese N."/>
            <person name="Submissions S."/>
        </authorList>
    </citation>
    <scope>NUCLEOTIDE SEQUENCE [LARGE SCALE GENOMIC DNA]</scope>
    <source>
        <strain evidence="6">IBRC-M 10761</strain>
    </source>
</reference>
<dbReference type="RefSeq" id="WP_092171697.1">
    <property type="nucleotide sequence ID" value="NZ_FNZH01000002.1"/>
</dbReference>
<feature type="domain" description="PKD-like" evidence="4">
    <location>
        <begin position="682"/>
        <end position="756"/>
    </location>
</feature>
<feature type="domain" description="PKD-like" evidence="4">
    <location>
        <begin position="766"/>
        <end position="844"/>
    </location>
</feature>
<dbReference type="Proteomes" id="UP000199403">
    <property type="component" value="Unassembled WGS sequence"/>
</dbReference>
<proteinExistence type="predicted"/>
<dbReference type="NCBIfam" id="TIGR04183">
    <property type="entry name" value="Por_Secre_tail"/>
    <property type="match status" value="1"/>
</dbReference>
<dbReference type="Pfam" id="PF14870">
    <property type="entry name" value="PSII_BNR"/>
    <property type="match status" value="1"/>
</dbReference>
<evidence type="ECO:0000256" key="2">
    <source>
        <dbReference type="ARBA" id="ARBA00023276"/>
    </source>
</evidence>
<feature type="domain" description="PKD-like" evidence="4">
    <location>
        <begin position="597"/>
        <end position="676"/>
    </location>
</feature>
<dbReference type="OrthoDB" id="9757809at2"/>
<dbReference type="AlphaFoldDB" id="A0A1H6WFQ6"/>
<accession>A0A1H6WFQ6</accession>